<feature type="compositionally biased region" description="Polar residues" evidence="2">
    <location>
        <begin position="35"/>
        <end position="48"/>
    </location>
</feature>
<evidence type="ECO:0000313" key="4">
    <source>
        <dbReference type="Proteomes" id="UP001056384"/>
    </source>
</evidence>
<keyword evidence="1" id="KW-0175">Coiled coil</keyword>
<evidence type="ECO:0000313" key="3">
    <source>
        <dbReference type="EMBL" id="USW50407.1"/>
    </source>
</evidence>
<protein>
    <submittedName>
        <fullName evidence="3">Uncharacterized protein</fullName>
    </submittedName>
</protein>
<organism evidence="3 4">
    <name type="scientific">Septoria linicola</name>
    <dbReference type="NCBI Taxonomy" id="215465"/>
    <lineage>
        <taxon>Eukaryota</taxon>
        <taxon>Fungi</taxon>
        <taxon>Dikarya</taxon>
        <taxon>Ascomycota</taxon>
        <taxon>Pezizomycotina</taxon>
        <taxon>Dothideomycetes</taxon>
        <taxon>Dothideomycetidae</taxon>
        <taxon>Mycosphaerellales</taxon>
        <taxon>Mycosphaerellaceae</taxon>
        <taxon>Septoria</taxon>
    </lineage>
</organism>
<gene>
    <name evidence="3" type="ORF">Slin15195_G037260</name>
</gene>
<keyword evidence="4" id="KW-1185">Reference proteome</keyword>
<evidence type="ECO:0000256" key="1">
    <source>
        <dbReference type="SAM" id="Coils"/>
    </source>
</evidence>
<dbReference type="EMBL" id="CP099419">
    <property type="protein sequence ID" value="USW50407.1"/>
    <property type="molecule type" value="Genomic_DNA"/>
</dbReference>
<feature type="region of interest" description="Disordered" evidence="2">
    <location>
        <begin position="35"/>
        <end position="68"/>
    </location>
</feature>
<accession>A0A9Q9AJC5</accession>
<dbReference type="Proteomes" id="UP001056384">
    <property type="component" value="Chromosome 2"/>
</dbReference>
<dbReference type="AlphaFoldDB" id="A0A9Q9AJC5"/>
<feature type="coiled-coil region" evidence="1">
    <location>
        <begin position="112"/>
        <end position="139"/>
    </location>
</feature>
<name>A0A9Q9AJC5_9PEZI</name>
<proteinExistence type="predicted"/>
<reference evidence="3" key="1">
    <citation type="submission" date="2022-06" db="EMBL/GenBank/DDBJ databases">
        <title>Complete genome sequences of two strains of the flax pathogen Septoria linicola.</title>
        <authorList>
            <person name="Lapalu N."/>
            <person name="Simon A."/>
            <person name="Demenou B."/>
            <person name="Paumier D."/>
            <person name="Guillot M.-P."/>
            <person name="Gout L."/>
            <person name="Valade R."/>
        </authorList>
    </citation>
    <scope>NUCLEOTIDE SEQUENCE</scope>
    <source>
        <strain evidence="3">SE15195</strain>
    </source>
</reference>
<evidence type="ECO:0000256" key="2">
    <source>
        <dbReference type="SAM" id="MobiDB-lite"/>
    </source>
</evidence>
<sequence>MSPAYTAEHKISSKCERPITTLTHSELFTSTQRWSSRYVQQPGGQPSSLHPAPQLHVDQPSTTGPKSDIGYRAENVEDALDRAGSFQGIELYNEHDDEMYSAEEIPTIEVHLMQLSHQLRHLTEKSDRLGKERDQARAAAVTLGGAYQDSSSILKLYQEYNPKQNSAASSHEEVVEDIKEQHLLKTANERLNARDKKIADLEDESLNLRSRLPDESLPGFPSLIEVLSKVPDNGIKAIDLHKMFRLGLSERDAEFAVLLDQVCNISHGKGNVSWVPKKNLPDLDKLKAEMLSVGVPFGDLPTRSA</sequence>